<evidence type="ECO:0000313" key="1">
    <source>
        <dbReference type="EMBL" id="SNC65097.1"/>
    </source>
</evidence>
<sequence>MDTLQHADAVTRRVDLLPTGPVVSLARRFPVDPRRLWQAHEALALPEGELQVELGEAPNRLRGTHERGGRTVALVALDVVREGGHCLATLQVAPVEEEWREAALRWDRVLWQLGRRVDDDAPTTAEPTAAEVEQFTAAARELWEVAAVQAGA</sequence>
<dbReference type="RefSeq" id="WP_088818116.1">
    <property type="nucleotide sequence ID" value="NZ_FYEZ01000001.1"/>
</dbReference>
<accession>A0A212TGA8</accession>
<keyword evidence="2" id="KW-1185">Reference proteome</keyword>
<name>A0A212TGA8_9MICO</name>
<protein>
    <recommendedName>
        <fullName evidence="3">Polyketide cyclase / dehydrase and lipid transport</fullName>
    </recommendedName>
</protein>
<gene>
    <name evidence="1" type="ORF">SAMN05445756_1249</name>
</gene>
<evidence type="ECO:0008006" key="3">
    <source>
        <dbReference type="Google" id="ProtNLM"/>
    </source>
</evidence>
<dbReference type="Proteomes" id="UP000198122">
    <property type="component" value="Unassembled WGS sequence"/>
</dbReference>
<proteinExistence type="predicted"/>
<organism evidence="1 2">
    <name type="scientific">Kytococcus aerolatus</name>
    <dbReference type="NCBI Taxonomy" id="592308"/>
    <lineage>
        <taxon>Bacteria</taxon>
        <taxon>Bacillati</taxon>
        <taxon>Actinomycetota</taxon>
        <taxon>Actinomycetes</taxon>
        <taxon>Micrococcales</taxon>
        <taxon>Kytococcaceae</taxon>
        <taxon>Kytococcus</taxon>
    </lineage>
</organism>
<reference evidence="1 2" key="1">
    <citation type="submission" date="2017-06" db="EMBL/GenBank/DDBJ databases">
        <authorList>
            <person name="Kim H.J."/>
            <person name="Triplett B.A."/>
        </authorList>
    </citation>
    <scope>NUCLEOTIDE SEQUENCE [LARGE SCALE GENOMIC DNA]</scope>
    <source>
        <strain evidence="1 2">DSM 22179</strain>
    </source>
</reference>
<evidence type="ECO:0000313" key="2">
    <source>
        <dbReference type="Proteomes" id="UP000198122"/>
    </source>
</evidence>
<dbReference type="OrthoDB" id="5150224at2"/>
<dbReference type="EMBL" id="FYEZ01000001">
    <property type="protein sequence ID" value="SNC65097.1"/>
    <property type="molecule type" value="Genomic_DNA"/>
</dbReference>
<dbReference type="AlphaFoldDB" id="A0A212TGA8"/>